<organism evidence="1 2">
    <name type="scientific">Rhodopseudomonas rhenobacensis</name>
    <dbReference type="NCBI Taxonomy" id="87461"/>
    <lineage>
        <taxon>Bacteria</taxon>
        <taxon>Pseudomonadati</taxon>
        <taxon>Pseudomonadota</taxon>
        <taxon>Alphaproteobacteria</taxon>
        <taxon>Hyphomicrobiales</taxon>
        <taxon>Nitrobacteraceae</taxon>
        <taxon>Rhodopseudomonas</taxon>
    </lineage>
</organism>
<dbReference type="RefSeq" id="WP_184254725.1">
    <property type="nucleotide sequence ID" value="NZ_JACHIH010000003.1"/>
</dbReference>
<reference evidence="1 2" key="1">
    <citation type="submission" date="2020-08" db="EMBL/GenBank/DDBJ databases">
        <title>Genomic Encyclopedia of Type Strains, Phase IV (KMG-IV): sequencing the most valuable type-strain genomes for metagenomic binning, comparative biology and taxonomic classification.</title>
        <authorList>
            <person name="Goeker M."/>
        </authorList>
    </citation>
    <scope>NUCLEOTIDE SEQUENCE [LARGE SCALE GENOMIC DNA]</scope>
    <source>
        <strain evidence="1 2">DSM 12706</strain>
    </source>
</reference>
<protein>
    <submittedName>
        <fullName evidence="1">Uncharacterized protein</fullName>
    </submittedName>
</protein>
<gene>
    <name evidence="1" type="ORF">HNR60_000896</name>
</gene>
<dbReference type="AlphaFoldDB" id="A0A7W7Z1H0"/>
<comment type="caution">
    <text evidence="1">The sequence shown here is derived from an EMBL/GenBank/DDBJ whole genome shotgun (WGS) entry which is preliminary data.</text>
</comment>
<name>A0A7W7Z1H0_9BRAD</name>
<dbReference type="EMBL" id="JACHIH010000003">
    <property type="protein sequence ID" value="MBB5046154.1"/>
    <property type="molecule type" value="Genomic_DNA"/>
</dbReference>
<accession>A0A7W7Z1H0</accession>
<sequence>MGNIGAHVFIDGGTIISSPITAEIGLFQYFVNVVEEDGCEIGMWCGSSYQQAVVEAEIIAEEWGELPVHDRIGRTDLLQ</sequence>
<proteinExistence type="predicted"/>
<evidence type="ECO:0000313" key="2">
    <source>
        <dbReference type="Proteomes" id="UP000542353"/>
    </source>
</evidence>
<evidence type="ECO:0000313" key="1">
    <source>
        <dbReference type="EMBL" id="MBB5046154.1"/>
    </source>
</evidence>
<keyword evidence="2" id="KW-1185">Reference proteome</keyword>
<dbReference type="Proteomes" id="UP000542353">
    <property type="component" value="Unassembled WGS sequence"/>
</dbReference>